<dbReference type="PROSITE" id="PS50977">
    <property type="entry name" value="HTH_TETR_2"/>
    <property type="match status" value="1"/>
</dbReference>
<dbReference type="Proteomes" id="UP000248021">
    <property type="component" value="Unassembled WGS sequence"/>
</dbReference>
<dbReference type="PANTHER" id="PTHR30055:SF240">
    <property type="entry name" value="HTH-TYPE TRANSCRIPTIONAL REGULATOR ACRR"/>
    <property type="match status" value="1"/>
</dbReference>
<reference evidence="6 7" key="1">
    <citation type="submission" date="2018-05" db="EMBL/GenBank/DDBJ databases">
        <title>Genomic Encyclopedia of Type Strains, Phase IV (KMG-IV): sequencing the most valuable type-strain genomes for metagenomic binning, comparative biology and taxonomic classification.</title>
        <authorList>
            <person name="Goeker M."/>
        </authorList>
    </citation>
    <scope>NUCLEOTIDE SEQUENCE [LARGE SCALE GENOMIC DNA]</scope>
    <source>
        <strain evidence="6 7">DSM 6462</strain>
    </source>
</reference>
<dbReference type="SUPFAM" id="SSF46689">
    <property type="entry name" value="Homeodomain-like"/>
    <property type="match status" value="1"/>
</dbReference>
<gene>
    <name evidence="6" type="ORF">C7450_12214</name>
</gene>
<keyword evidence="3" id="KW-0804">Transcription</keyword>
<dbReference type="GO" id="GO:0003700">
    <property type="term" value="F:DNA-binding transcription factor activity"/>
    <property type="evidence" value="ECO:0007669"/>
    <property type="project" value="TreeGrafter"/>
</dbReference>
<dbReference type="InterPro" id="IPR001647">
    <property type="entry name" value="HTH_TetR"/>
</dbReference>
<dbReference type="AlphaFoldDB" id="A0A2V3TR45"/>
<protein>
    <submittedName>
        <fullName evidence="6">TetR family transcriptional regulator</fullName>
    </submittedName>
</protein>
<dbReference type="InterPro" id="IPR050109">
    <property type="entry name" value="HTH-type_TetR-like_transc_reg"/>
</dbReference>
<feature type="DNA-binding region" description="H-T-H motif" evidence="4">
    <location>
        <begin position="32"/>
        <end position="51"/>
    </location>
</feature>
<dbReference type="SUPFAM" id="SSF48498">
    <property type="entry name" value="Tetracyclin repressor-like, C-terminal domain"/>
    <property type="match status" value="1"/>
</dbReference>
<evidence type="ECO:0000259" key="5">
    <source>
        <dbReference type="PROSITE" id="PS50977"/>
    </source>
</evidence>
<evidence type="ECO:0000256" key="3">
    <source>
        <dbReference type="ARBA" id="ARBA00023163"/>
    </source>
</evidence>
<proteinExistence type="predicted"/>
<sequence length="222" mass="24846">MRTLGSKGEETEKLLREAGVKLIAMHGFEAVSLRMLAKEVGIQAGSLYNYITNKQDFLFSLLSEIIKDLNAEMAQAMDGIDDPVDKLRRFIAVHIEFHTRRKDEVFIGNMELRSLNRTHRATIVKMRNAYEDQLKDILSAGIKSGDFQIRDSKVVRLGLFAMITAVSHWYRPDGPNTIEELIEEYTALAFDLLRVPAEGEVAVLAKKGRKAATAQVASSCSS</sequence>
<dbReference type="RefSeq" id="WP_110378439.1">
    <property type="nucleotide sequence ID" value="NZ_JAHBRY010000004.1"/>
</dbReference>
<evidence type="ECO:0000256" key="4">
    <source>
        <dbReference type="PROSITE-ProRule" id="PRU00335"/>
    </source>
</evidence>
<dbReference type="EMBL" id="QJJK01000022">
    <property type="protein sequence ID" value="PXW50903.1"/>
    <property type="molecule type" value="Genomic_DNA"/>
</dbReference>
<name>A0A2V3TR45_9HYPH</name>
<evidence type="ECO:0000313" key="7">
    <source>
        <dbReference type="Proteomes" id="UP000248021"/>
    </source>
</evidence>
<comment type="caution">
    <text evidence="6">The sequence shown here is derived from an EMBL/GenBank/DDBJ whole genome shotgun (WGS) entry which is preliminary data.</text>
</comment>
<dbReference type="InterPro" id="IPR009057">
    <property type="entry name" value="Homeodomain-like_sf"/>
</dbReference>
<feature type="domain" description="HTH tetR-type" evidence="5">
    <location>
        <begin position="9"/>
        <end position="69"/>
    </location>
</feature>
<dbReference type="PANTHER" id="PTHR30055">
    <property type="entry name" value="HTH-TYPE TRANSCRIPTIONAL REGULATOR RUTR"/>
    <property type="match status" value="1"/>
</dbReference>
<dbReference type="InterPro" id="IPR041490">
    <property type="entry name" value="KstR2_TetR_C"/>
</dbReference>
<accession>A0A2V3TR45</accession>
<dbReference type="InterPro" id="IPR036271">
    <property type="entry name" value="Tet_transcr_reg_TetR-rel_C_sf"/>
</dbReference>
<dbReference type="Pfam" id="PF00440">
    <property type="entry name" value="TetR_N"/>
    <property type="match status" value="1"/>
</dbReference>
<evidence type="ECO:0000256" key="2">
    <source>
        <dbReference type="ARBA" id="ARBA00023125"/>
    </source>
</evidence>
<evidence type="ECO:0000313" key="6">
    <source>
        <dbReference type="EMBL" id="PXW50903.1"/>
    </source>
</evidence>
<dbReference type="GO" id="GO:0000976">
    <property type="term" value="F:transcription cis-regulatory region binding"/>
    <property type="evidence" value="ECO:0007669"/>
    <property type="project" value="TreeGrafter"/>
</dbReference>
<dbReference type="Gene3D" id="1.10.10.60">
    <property type="entry name" value="Homeodomain-like"/>
    <property type="match status" value="1"/>
</dbReference>
<dbReference type="Pfam" id="PF17932">
    <property type="entry name" value="TetR_C_24"/>
    <property type="match status" value="1"/>
</dbReference>
<keyword evidence="1" id="KW-0805">Transcription regulation</keyword>
<dbReference type="Gene3D" id="1.10.357.10">
    <property type="entry name" value="Tetracycline Repressor, domain 2"/>
    <property type="match status" value="1"/>
</dbReference>
<evidence type="ECO:0000256" key="1">
    <source>
        <dbReference type="ARBA" id="ARBA00023015"/>
    </source>
</evidence>
<dbReference type="OrthoDB" id="9779746at2"/>
<organism evidence="6 7">
    <name type="scientific">Chelatococcus asaccharovorans</name>
    <dbReference type="NCBI Taxonomy" id="28210"/>
    <lineage>
        <taxon>Bacteria</taxon>
        <taxon>Pseudomonadati</taxon>
        <taxon>Pseudomonadota</taxon>
        <taxon>Alphaproteobacteria</taxon>
        <taxon>Hyphomicrobiales</taxon>
        <taxon>Chelatococcaceae</taxon>
        <taxon>Chelatococcus</taxon>
    </lineage>
</organism>
<keyword evidence="7" id="KW-1185">Reference proteome</keyword>
<keyword evidence="2 4" id="KW-0238">DNA-binding</keyword>